<comment type="caution">
    <text evidence="1">The sequence shown here is derived from an EMBL/GenBank/DDBJ whole genome shotgun (WGS) entry which is preliminary data.</text>
</comment>
<protein>
    <submittedName>
        <fullName evidence="1">Uncharacterized protein</fullName>
    </submittedName>
</protein>
<proteinExistence type="predicted"/>
<evidence type="ECO:0000313" key="2">
    <source>
        <dbReference type="Proteomes" id="UP001172386"/>
    </source>
</evidence>
<name>A0ACC3A018_9EURO</name>
<dbReference type="EMBL" id="JAPDRQ010000159">
    <property type="protein sequence ID" value="KAJ9653318.1"/>
    <property type="molecule type" value="Genomic_DNA"/>
</dbReference>
<evidence type="ECO:0000313" key="1">
    <source>
        <dbReference type="EMBL" id="KAJ9653318.1"/>
    </source>
</evidence>
<dbReference type="Proteomes" id="UP001172386">
    <property type="component" value="Unassembled WGS sequence"/>
</dbReference>
<accession>A0ACC3A018</accession>
<organism evidence="1 2">
    <name type="scientific">Neophaeococcomyces mojaviensis</name>
    <dbReference type="NCBI Taxonomy" id="3383035"/>
    <lineage>
        <taxon>Eukaryota</taxon>
        <taxon>Fungi</taxon>
        <taxon>Dikarya</taxon>
        <taxon>Ascomycota</taxon>
        <taxon>Pezizomycotina</taxon>
        <taxon>Eurotiomycetes</taxon>
        <taxon>Chaetothyriomycetidae</taxon>
        <taxon>Chaetothyriales</taxon>
        <taxon>Chaetothyriales incertae sedis</taxon>
        <taxon>Neophaeococcomyces</taxon>
    </lineage>
</organism>
<sequence length="746" mass="85722">MVCKKLRDISEEHMFRDVKITLEEEAPKNWQFKIRCVPPQITKIRTLTFLNQCQIPNQFFYPKTIPREHSYRIQRWTFLEDAANAAADELKKSAFLIGSQFNWNVKLAEAQIASFTWRHAIPLPLHVLMPVLTLHAQSLVHLEVSMIQPPSHSDVQMLESALSASHPLSKLRSLVYRGLSHTEPLQVNNPVQGGRFRMLRPIFRNAHSQIQDLVLSQDHCVSQIGRTPLINGRVHRDTLCTLDELYFNPADPAFGSLLQTIDLNLTKLELGGFYVSLLADPSARMRLNLSQLRALTLTDCDGLDNLFTSLTSRSDELCLTSFALRYNENNAADDDAETVATRLDNFLMSFKGLELLSILWSGSHTPAALGQRVLTQHSEHLEVYNIDLRDPQDPDLDSPSLRFLAIPQMNTSSWSPSSTSSGTQTVSPCLREIAFNLTMTEEQFTEYTCLRLLSRYQGLRTVHIRNFPPIRTAQSPSNKLFWRINNSVVTPTIVEAVNKFAEKIALPFHGVLHQWEQECSLFPNLLDDLRALAVLHTATRDKQLLGDRFAFKWQHSSSTPIKDLTARVLKQRAEVDAGFATLKTKVDLKVATDEEETRYHEIVHDIRVVLGHEKPTLTEKPKLRLLIIGDWRYRDQMNITGPRTWDPNAWCTSKKDEDLDDIDMDPIETDSEADYHRNQRFNFTYSFKKEWDINLRPLFFEIDWKVRKTEDGRYRWKADAKVLPQVTLEGERTLSDVRSLEHAWGN</sequence>
<keyword evidence="2" id="KW-1185">Reference proteome</keyword>
<gene>
    <name evidence="1" type="ORF">H2198_007507</name>
</gene>
<reference evidence="1" key="1">
    <citation type="submission" date="2022-10" db="EMBL/GenBank/DDBJ databases">
        <title>Culturing micro-colonial fungi from biological soil crusts in the Mojave desert and describing Neophaeococcomyces mojavensis, and introducing the new genera and species Taxawa tesnikishii.</title>
        <authorList>
            <person name="Kurbessoian T."/>
            <person name="Stajich J.E."/>
        </authorList>
    </citation>
    <scope>NUCLEOTIDE SEQUENCE</scope>
    <source>
        <strain evidence="1">JES_112</strain>
    </source>
</reference>